<dbReference type="OrthoDB" id="2423701at2759"/>
<evidence type="ECO:0000256" key="1">
    <source>
        <dbReference type="ARBA" id="ARBA00022737"/>
    </source>
</evidence>
<dbReference type="Pfam" id="PF07719">
    <property type="entry name" value="TPR_2"/>
    <property type="match status" value="1"/>
</dbReference>
<evidence type="ECO:0000313" key="6">
    <source>
        <dbReference type="Proteomes" id="UP000011087"/>
    </source>
</evidence>
<dbReference type="HOGENOM" id="CLU_000134_44_4_1"/>
<dbReference type="EMBL" id="JH992993">
    <property type="protein sequence ID" value="EKX46604.1"/>
    <property type="molecule type" value="Genomic_DNA"/>
</dbReference>
<dbReference type="InterPro" id="IPR011990">
    <property type="entry name" value="TPR-like_helical_dom_sf"/>
</dbReference>
<dbReference type="EnsemblProtists" id="EKX46604">
    <property type="protein sequence ID" value="EKX46604"/>
    <property type="gene ID" value="GUITHDRAFT_50836"/>
</dbReference>
<evidence type="ECO:0000313" key="5">
    <source>
        <dbReference type="EnsemblProtists" id="EKX46604"/>
    </source>
</evidence>
<evidence type="ECO:0000256" key="2">
    <source>
        <dbReference type="ARBA" id="ARBA00022803"/>
    </source>
</evidence>
<dbReference type="PROSITE" id="PS50005">
    <property type="entry name" value="TPR"/>
    <property type="match status" value="1"/>
</dbReference>
<dbReference type="SMART" id="SM00028">
    <property type="entry name" value="TPR"/>
    <property type="match status" value="2"/>
</dbReference>
<name>L1JEN9_GUITC</name>
<evidence type="ECO:0000256" key="3">
    <source>
        <dbReference type="PROSITE-ProRule" id="PRU00339"/>
    </source>
</evidence>
<reference evidence="5" key="3">
    <citation type="submission" date="2016-03" db="UniProtKB">
        <authorList>
            <consortium name="EnsemblProtists"/>
        </authorList>
    </citation>
    <scope>IDENTIFICATION</scope>
</reference>
<accession>L1JEN9</accession>
<dbReference type="PaxDb" id="55529-EKX46604"/>
<dbReference type="SUPFAM" id="SSF48452">
    <property type="entry name" value="TPR-like"/>
    <property type="match status" value="1"/>
</dbReference>
<dbReference type="PANTHER" id="PTHR22904">
    <property type="entry name" value="TPR REPEAT CONTAINING PROTEIN"/>
    <property type="match status" value="1"/>
</dbReference>
<dbReference type="STRING" id="905079.L1JEN9"/>
<feature type="non-terminal residue" evidence="4">
    <location>
        <position position="125"/>
    </location>
</feature>
<keyword evidence="2 3" id="KW-0802">TPR repeat</keyword>
<reference evidence="6" key="2">
    <citation type="submission" date="2012-11" db="EMBL/GenBank/DDBJ databases">
        <authorList>
            <person name="Kuo A."/>
            <person name="Curtis B.A."/>
            <person name="Tanifuji G."/>
            <person name="Burki F."/>
            <person name="Gruber A."/>
            <person name="Irimia M."/>
            <person name="Maruyama S."/>
            <person name="Arias M.C."/>
            <person name="Ball S.G."/>
            <person name="Gile G.H."/>
            <person name="Hirakawa Y."/>
            <person name="Hopkins J.F."/>
            <person name="Rensing S.A."/>
            <person name="Schmutz J."/>
            <person name="Symeonidi A."/>
            <person name="Elias M."/>
            <person name="Eveleigh R.J."/>
            <person name="Herman E.K."/>
            <person name="Klute M.J."/>
            <person name="Nakayama T."/>
            <person name="Obornik M."/>
            <person name="Reyes-Prieto A."/>
            <person name="Armbrust E.V."/>
            <person name="Aves S.J."/>
            <person name="Beiko R.G."/>
            <person name="Coutinho P."/>
            <person name="Dacks J.B."/>
            <person name="Durnford D.G."/>
            <person name="Fast N.M."/>
            <person name="Green B.R."/>
            <person name="Grisdale C."/>
            <person name="Hempe F."/>
            <person name="Henrissat B."/>
            <person name="Hoppner M.P."/>
            <person name="Ishida K.-I."/>
            <person name="Kim E."/>
            <person name="Koreny L."/>
            <person name="Kroth P.G."/>
            <person name="Liu Y."/>
            <person name="Malik S.-B."/>
            <person name="Maier U.G."/>
            <person name="McRose D."/>
            <person name="Mock T."/>
            <person name="Neilson J.A."/>
            <person name="Onodera N.T."/>
            <person name="Poole A.M."/>
            <person name="Pritham E.J."/>
            <person name="Richards T.A."/>
            <person name="Rocap G."/>
            <person name="Roy S.W."/>
            <person name="Sarai C."/>
            <person name="Schaack S."/>
            <person name="Shirato S."/>
            <person name="Slamovits C.H."/>
            <person name="Spencer D.F."/>
            <person name="Suzuki S."/>
            <person name="Worden A.Z."/>
            <person name="Zauner S."/>
            <person name="Barry K."/>
            <person name="Bell C."/>
            <person name="Bharti A.K."/>
            <person name="Crow J.A."/>
            <person name="Grimwood J."/>
            <person name="Kramer R."/>
            <person name="Lindquist E."/>
            <person name="Lucas S."/>
            <person name="Salamov A."/>
            <person name="McFadden G.I."/>
            <person name="Lane C.E."/>
            <person name="Keeling P.J."/>
            <person name="Gray M.W."/>
            <person name="Grigoriev I.V."/>
            <person name="Archibald J.M."/>
        </authorList>
    </citation>
    <scope>NUCLEOTIDE SEQUENCE</scope>
    <source>
        <strain evidence="6">CCMP2712</strain>
    </source>
</reference>
<dbReference type="RefSeq" id="XP_005833584.1">
    <property type="nucleotide sequence ID" value="XM_005833527.1"/>
</dbReference>
<feature type="repeat" description="TPR" evidence="3">
    <location>
        <begin position="65"/>
        <end position="98"/>
    </location>
</feature>
<dbReference type="GO" id="GO:0051879">
    <property type="term" value="F:Hsp90 protein binding"/>
    <property type="evidence" value="ECO:0007669"/>
    <property type="project" value="TreeGrafter"/>
</dbReference>
<protein>
    <submittedName>
        <fullName evidence="4 5">Uncharacterized protein</fullName>
    </submittedName>
</protein>
<keyword evidence="1" id="KW-0677">Repeat</keyword>
<dbReference type="eggNOG" id="KOG0376">
    <property type="taxonomic scope" value="Eukaryota"/>
</dbReference>
<dbReference type="Proteomes" id="UP000011087">
    <property type="component" value="Unassembled WGS sequence"/>
</dbReference>
<keyword evidence="6" id="KW-1185">Reference proteome</keyword>
<evidence type="ECO:0000313" key="4">
    <source>
        <dbReference type="EMBL" id="EKX46604.1"/>
    </source>
</evidence>
<dbReference type="InterPro" id="IPR013105">
    <property type="entry name" value="TPR_2"/>
</dbReference>
<dbReference type="InterPro" id="IPR019734">
    <property type="entry name" value="TPR_rpt"/>
</dbReference>
<sequence>KARGNALFAEGKYEEAVEAYTRALEASGQDQTLWSNRSAARLKLGHYGFALADALSCVHLAPRWAKSYFRLASAFLAAGRPVEAADNFRRALALSPTDATILTSLKACEEKSEGVRGRGYVYFWG</sequence>
<dbReference type="Gene3D" id="1.25.40.10">
    <property type="entry name" value="Tetratricopeptide repeat domain"/>
    <property type="match status" value="1"/>
</dbReference>
<gene>
    <name evidence="4" type="ORF">GUITHDRAFT_50836</name>
</gene>
<dbReference type="GeneID" id="17303408"/>
<dbReference type="OMA" id="YHTIARY"/>
<reference evidence="4 6" key="1">
    <citation type="journal article" date="2012" name="Nature">
        <title>Algal genomes reveal evolutionary mosaicism and the fate of nucleomorphs.</title>
        <authorList>
            <consortium name="DOE Joint Genome Institute"/>
            <person name="Curtis B.A."/>
            <person name="Tanifuji G."/>
            <person name="Burki F."/>
            <person name="Gruber A."/>
            <person name="Irimia M."/>
            <person name="Maruyama S."/>
            <person name="Arias M.C."/>
            <person name="Ball S.G."/>
            <person name="Gile G.H."/>
            <person name="Hirakawa Y."/>
            <person name="Hopkins J.F."/>
            <person name="Kuo A."/>
            <person name="Rensing S.A."/>
            <person name="Schmutz J."/>
            <person name="Symeonidi A."/>
            <person name="Elias M."/>
            <person name="Eveleigh R.J."/>
            <person name="Herman E.K."/>
            <person name="Klute M.J."/>
            <person name="Nakayama T."/>
            <person name="Obornik M."/>
            <person name="Reyes-Prieto A."/>
            <person name="Armbrust E.V."/>
            <person name="Aves S.J."/>
            <person name="Beiko R.G."/>
            <person name="Coutinho P."/>
            <person name="Dacks J.B."/>
            <person name="Durnford D.G."/>
            <person name="Fast N.M."/>
            <person name="Green B.R."/>
            <person name="Grisdale C.J."/>
            <person name="Hempel F."/>
            <person name="Henrissat B."/>
            <person name="Hoppner M.P."/>
            <person name="Ishida K."/>
            <person name="Kim E."/>
            <person name="Koreny L."/>
            <person name="Kroth P.G."/>
            <person name="Liu Y."/>
            <person name="Malik S.B."/>
            <person name="Maier U.G."/>
            <person name="McRose D."/>
            <person name="Mock T."/>
            <person name="Neilson J.A."/>
            <person name="Onodera N.T."/>
            <person name="Poole A.M."/>
            <person name="Pritham E.J."/>
            <person name="Richards T.A."/>
            <person name="Rocap G."/>
            <person name="Roy S.W."/>
            <person name="Sarai C."/>
            <person name="Schaack S."/>
            <person name="Shirato S."/>
            <person name="Slamovits C.H."/>
            <person name="Spencer D.F."/>
            <person name="Suzuki S."/>
            <person name="Worden A.Z."/>
            <person name="Zauner S."/>
            <person name="Barry K."/>
            <person name="Bell C."/>
            <person name="Bharti A.K."/>
            <person name="Crow J.A."/>
            <person name="Grimwood J."/>
            <person name="Kramer R."/>
            <person name="Lindquist E."/>
            <person name="Lucas S."/>
            <person name="Salamov A."/>
            <person name="McFadden G.I."/>
            <person name="Lane C.E."/>
            <person name="Keeling P.J."/>
            <person name="Gray M.W."/>
            <person name="Grigoriev I.V."/>
            <person name="Archibald J.M."/>
        </authorList>
    </citation>
    <scope>NUCLEOTIDE SEQUENCE</scope>
    <source>
        <strain evidence="4 6">CCMP2712</strain>
    </source>
</reference>
<dbReference type="KEGG" id="gtt:GUITHDRAFT_50836"/>
<feature type="non-terminal residue" evidence="4">
    <location>
        <position position="1"/>
    </location>
</feature>
<dbReference type="Pfam" id="PF13414">
    <property type="entry name" value="TPR_11"/>
    <property type="match status" value="1"/>
</dbReference>
<proteinExistence type="predicted"/>
<dbReference type="PANTHER" id="PTHR22904:SF523">
    <property type="entry name" value="STRESS-INDUCED-PHOSPHOPROTEIN 1"/>
    <property type="match status" value="1"/>
</dbReference>
<organism evidence="4">
    <name type="scientific">Guillardia theta (strain CCMP2712)</name>
    <name type="common">Cryptophyte</name>
    <dbReference type="NCBI Taxonomy" id="905079"/>
    <lineage>
        <taxon>Eukaryota</taxon>
        <taxon>Cryptophyceae</taxon>
        <taxon>Pyrenomonadales</taxon>
        <taxon>Geminigeraceae</taxon>
        <taxon>Guillardia</taxon>
    </lineage>
</organism>
<dbReference type="AlphaFoldDB" id="L1JEN9"/>